<dbReference type="OrthoDB" id="3837866at2"/>
<dbReference type="KEGG" id="chn:A605_09035"/>
<comment type="similarity">
    <text evidence="2">Belongs to the CPA3 antiporters (TC 2.A.63) subunit E family.</text>
</comment>
<dbReference type="GO" id="GO:0008324">
    <property type="term" value="F:monoatomic cation transmembrane transporter activity"/>
    <property type="evidence" value="ECO:0007669"/>
    <property type="project" value="InterPro"/>
</dbReference>
<evidence type="ECO:0000256" key="5">
    <source>
        <dbReference type="ARBA" id="ARBA00022989"/>
    </source>
</evidence>
<keyword evidence="5" id="KW-1133">Transmembrane helix</keyword>
<proteinExistence type="inferred from homology"/>
<reference evidence="7 8" key="1">
    <citation type="journal article" date="2012" name="Stand. Genomic Sci.">
        <title>Genome sequence of the halotolerant bacterium Corynebacterium halotolerans type strain YIM 70093(T) (= DSM 44683(T)).</title>
        <authorList>
            <person name="Ruckert C."/>
            <person name="Albersmeier A."/>
            <person name="Al-Dilaimi A."/>
            <person name="Niehaus K."/>
            <person name="Szczepanowski R."/>
            <person name="Kalinowski J."/>
        </authorList>
    </citation>
    <scope>NUCLEOTIDE SEQUENCE [LARGE SCALE GENOMIC DNA]</scope>
    <source>
        <strain evidence="7">YIM 70093</strain>
    </source>
</reference>
<gene>
    <name evidence="7" type="ORF">A605_09035</name>
</gene>
<dbReference type="RefSeq" id="WP_015401228.1">
    <property type="nucleotide sequence ID" value="NC_020302.1"/>
</dbReference>
<dbReference type="InterPro" id="IPR002758">
    <property type="entry name" value="Cation_antiport_E"/>
</dbReference>
<keyword evidence="8" id="KW-1185">Reference proteome</keyword>
<evidence type="ECO:0000256" key="1">
    <source>
        <dbReference type="ARBA" id="ARBA00004651"/>
    </source>
</evidence>
<keyword evidence="6" id="KW-0472">Membrane</keyword>
<evidence type="ECO:0000313" key="8">
    <source>
        <dbReference type="Proteomes" id="UP000011723"/>
    </source>
</evidence>
<organism evidence="7 8">
    <name type="scientific">Corynebacterium halotolerans YIM 70093 = DSM 44683</name>
    <dbReference type="NCBI Taxonomy" id="1121362"/>
    <lineage>
        <taxon>Bacteria</taxon>
        <taxon>Bacillati</taxon>
        <taxon>Actinomycetota</taxon>
        <taxon>Actinomycetes</taxon>
        <taxon>Mycobacteriales</taxon>
        <taxon>Corynebacteriaceae</taxon>
        <taxon>Corynebacterium</taxon>
    </lineage>
</organism>
<dbReference type="Proteomes" id="UP000011723">
    <property type="component" value="Chromosome"/>
</dbReference>
<dbReference type="AlphaFoldDB" id="M1MYK5"/>
<dbReference type="PANTHER" id="PTHR34584">
    <property type="entry name" value="NA(+)/H(+) ANTIPORTER SUBUNIT E1"/>
    <property type="match status" value="1"/>
</dbReference>
<keyword evidence="4" id="KW-0812">Transmembrane</keyword>
<evidence type="ECO:0008006" key="9">
    <source>
        <dbReference type="Google" id="ProtNLM"/>
    </source>
</evidence>
<evidence type="ECO:0000256" key="6">
    <source>
        <dbReference type="ARBA" id="ARBA00023136"/>
    </source>
</evidence>
<comment type="subcellular location">
    <subcellularLocation>
        <location evidence="1">Cell membrane</location>
        <topology evidence="1">Multi-pass membrane protein</topology>
    </subcellularLocation>
</comment>
<evidence type="ECO:0000256" key="4">
    <source>
        <dbReference type="ARBA" id="ARBA00022692"/>
    </source>
</evidence>
<evidence type="ECO:0000256" key="2">
    <source>
        <dbReference type="ARBA" id="ARBA00006228"/>
    </source>
</evidence>
<dbReference type="PATRIC" id="fig|1121362.3.peg.1824"/>
<keyword evidence="3" id="KW-1003">Cell membrane</keyword>
<dbReference type="STRING" id="1121362.A605_09035"/>
<dbReference type="HOGENOM" id="CLU_086615_6_0_11"/>
<evidence type="ECO:0000313" key="7">
    <source>
        <dbReference type="EMBL" id="AGF72809.1"/>
    </source>
</evidence>
<protein>
    <recommendedName>
        <fullName evidence="9">Monovalent cation/H+ antiporter subunit E</fullName>
    </recommendedName>
</protein>
<dbReference type="eggNOG" id="COG1863">
    <property type="taxonomic scope" value="Bacteria"/>
</dbReference>
<name>M1MYK5_9CORY</name>
<evidence type="ECO:0000256" key="3">
    <source>
        <dbReference type="ARBA" id="ARBA00022475"/>
    </source>
</evidence>
<accession>M1MYK5</accession>
<sequence>MRNLLTWPLRIIHFWAWYIKEFIVSNMAVLKDIVTPSNDATPGIARYECHSQTEGWYTLFAALVTTTPGTLVVGAGRDTETGVRVMYVHSIYEDSAADLLAGLREMEDRMIKGLMIHPRYNEGAK</sequence>
<dbReference type="GO" id="GO:0005886">
    <property type="term" value="C:plasma membrane"/>
    <property type="evidence" value="ECO:0007669"/>
    <property type="project" value="UniProtKB-SubCell"/>
</dbReference>
<dbReference type="EMBL" id="CP003697">
    <property type="protein sequence ID" value="AGF72809.1"/>
    <property type="molecule type" value="Genomic_DNA"/>
</dbReference>
<dbReference type="PANTHER" id="PTHR34584:SF1">
    <property type="entry name" value="NA(+)_H(+) ANTIPORTER SUBUNIT E1"/>
    <property type="match status" value="1"/>
</dbReference>
<dbReference type="Pfam" id="PF01899">
    <property type="entry name" value="MNHE"/>
    <property type="match status" value="1"/>
</dbReference>